<reference evidence="9" key="2">
    <citation type="submission" date="2025-08" db="UniProtKB">
        <authorList>
            <consortium name="RefSeq"/>
        </authorList>
    </citation>
    <scope>IDENTIFICATION</scope>
    <source>
        <tissue evidence="9">Leaf</tissue>
    </source>
</reference>
<dbReference type="Gene3D" id="3.40.640.10">
    <property type="entry name" value="Type I PLP-dependent aspartate aminotransferase-like (Major domain)"/>
    <property type="match status" value="1"/>
</dbReference>
<dbReference type="PROSITE" id="PS00600">
    <property type="entry name" value="AA_TRANSFER_CLASS_3"/>
    <property type="match status" value="1"/>
</dbReference>
<comment type="cofactor">
    <cofactor evidence="2">
        <name>pyridoxal 5'-phosphate</name>
        <dbReference type="ChEBI" id="CHEBI:597326"/>
    </cofactor>
</comment>
<evidence type="ECO:0000256" key="6">
    <source>
        <dbReference type="ARBA" id="ARBA00023238"/>
    </source>
</evidence>
<dbReference type="PANTHER" id="PTHR45688:SF13">
    <property type="entry name" value="ALANINE--GLYOXYLATE AMINOTRANSFERASE 2-LIKE"/>
    <property type="match status" value="1"/>
</dbReference>
<dbReference type="GO" id="GO:0030170">
    <property type="term" value="F:pyridoxal phosphate binding"/>
    <property type="evidence" value="ECO:0007669"/>
    <property type="project" value="InterPro"/>
</dbReference>
<reference evidence="8" key="1">
    <citation type="journal article" date="2021" name="Nat. Commun.">
        <title>Genomic analyses provide insights into spinach domestication and the genetic basis of agronomic traits.</title>
        <authorList>
            <person name="Cai X."/>
            <person name="Sun X."/>
            <person name="Xu C."/>
            <person name="Sun H."/>
            <person name="Wang X."/>
            <person name="Ge C."/>
            <person name="Zhang Z."/>
            <person name="Wang Q."/>
            <person name="Fei Z."/>
            <person name="Jiao C."/>
            <person name="Wang Q."/>
        </authorList>
    </citation>
    <scope>NUCLEOTIDE SEQUENCE [LARGE SCALE GENOMIC DNA]</scope>
    <source>
        <strain evidence="8">cv. Varoflay</strain>
    </source>
</reference>
<dbReference type="Gene3D" id="3.90.1150.10">
    <property type="entry name" value="Aspartate Aminotransferase, domain 1"/>
    <property type="match status" value="1"/>
</dbReference>
<evidence type="ECO:0000256" key="7">
    <source>
        <dbReference type="RuleBase" id="RU003560"/>
    </source>
</evidence>
<name>A0A9R0IK27_SPIOL</name>
<accession>A0A9R0IK27</accession>
<dbReference type="EC" id="2.6.1.44" evidence="4"/>
<dbReference type="SUPFAM" id="SSF53383">
    <property type="entry name" value="PLP-dependent transferases"/>
    <property type="match status" value="1"/>
</dbReference>
<dbReference type="InterPro" id="IPR015422">
    <property type="entry name" value="PyrdxlP-dep_Trfase_small"/>
</dbReference>
<proteinExistence type="inferred from homology"/>
<organism evidence="8 9">
    <name type="scientific">Spinacia oleracea</name>
    <name type="common">Spinach</name>
    <dbReference type="NCBI Taxonomy" id="3562"/>
    <lineage>
        <taxon>Eukaryota</taxon>
        <taxon>Viridiplantae</taxon>
        <taxon>Streptophyta</taxon>
        <taxon>Embryophyta</taxon>
        <taxon>Tracheophyta</taxon>
        <taxon>Spermatophyta</taxon>
        <taxon>Magnoliopsida</taxon>
        <taxon>eudicotyledons</taxon>
        <taxon>Gunneridae</taxon>
        <taxon>Pentapetalae</taxon>
        <taxon>Caryophyllales</taxon>
        <taxon>Chenopodiaceae</taxon>
        <taxon>Chenopodioideae</taxon>
        <taxon>Anserineae</taxon>
        <taxon>Spinacia</taxon>
    </lineage>
</organism>
<evidence type="ECO:0000256" key="1">
    <source>
        <dbReference type="ARBA" id="ARBA00001781"/>
    </source>
</evidence>
<evidence type="ECO:0000256" key="2">
    <source>
        <dbReference type="ARBA" id="ARBA00001933"/>
    </source>
</evidence>
<dbReference type="InterPro" id="IPR005814">
    <property type="entry name" value="Aminotrans_3"/>
</dbReference>
<dbReference type="AlphaFoldDB" id="A0A9R0IK27"/>
<dbReference type="GO" id="GO:0009853">
    <property type="term" value="P:photorespiration"/>
    <property type="evidence" value="ECO:0007669"/>
    <property type="project" value="UniProtKB-KW"/>
</dbReference>
<protein>
    <recommendedName>
        <fullName evidence="4">alanine--glyoxylate transaminase</fullName>
        <ecNumber evidence="4">2.6.1.44</ecNumber>
    </recommendedName>
</protein>
<dbReference type="GO" id="GO:0008453">
    <property type="term" value="F:alanine-glyoxylate transaminase activity"/>
    <property type="evidence" value="ECO:0007669"/>
    <property type="project" value="UniProtKB-EC"/>
</dbReference>
<sequence length="479" mass="51836">MVMRRALISAAKAGGGRRFIASQAAATAKVDVKSLENDVISPKMPAFDYSPPPYTGPSAAEILKKRKEFLSPSMFTFYNHPLNVVDGRMQYLYDDKGRRYLDAFGGIATVCCGHCHPDVVEAIVNQTQRLQHSTILYLNPAVADFAEALASKLPGDLKVVFFTNSGTEANELALMMARLYTGCQDIISLRNAYHGNAAGTMGATAQCNWKFNVTQSGVHHAMNPDPYRGLFGADGEMYAKDVQDIIQFGTSGHVAAFICEAIQGVGGIVELAPGYLSSVYDIVKNAGGLFIADEVQAGFARTGSHFWGFESHGVVPDIVTMAKGIGNGIPLGAVVTTPEIASVLTRRSYFNTFGGNPVCTSAGHAVLKVIEKEKLQENAHIVGTHLKNRLTALMDKYDVIGDVRGRGLMLGVELVTDREKKTPAKAETIHVMDQMKEMGVLVGKGGFYGNVFRITPPLCFTKEDADFLVDVMDSVMEKM</sequence>
<dbReference type="InterPro" id="IPR015421">
    <property type="entry name" value="PyrdxlP-dep_Trfase_major"/>
</dbReference>
<dbReference type="GeneID" id="110790222"/>
<keyword evidence="6" id="KW-0601">Photorespiration</keyword>
<gene>
    <name evidence="9" type="primary">LOC110790222</name>
</gene>
<dbReference type="GO" id="GO:0005739">
    <property type="term" value="C:mitochondrion"/>
    <property type="evidence" value="ECO:0007669"/>
    <property type="project" value="TreeGrafter"/>
</dbReference>
<dbReference type="FunFam" id="3.40.640.10:FF:000004">
    <property type="entry name" value="Acetylornithine aminotransferase"/>
    <property type="match status" value="1"/>
</dbReference>
<keyword evidence="5 7" id="KW-0663">Pyridoxal phosphate</keyword>
<dbReference type="PIRSF" id="PIRSF000521">
    <property type="entry name" value="Transaminase_4ab_Lys_Orn"/>
    <property type="match status" value="1"/>
</dbReference>
<keyword evidence="8" id="KW-1185">Reference proteome</keyword>
<dbReference type="OrthoDB" id="10261433at2759"/>
<evidence type="ECO:0000256" key="4">
    <source>
        <dbReference type="ARBA" id="ARBA00013049"/>
    </source>
</evidence>
<dbReference type="PANTHER" id="PTHR45688">
    <property type="match status" value="1"/>
</dbReference>
<evidence type="ECO:0000256" key="3">
    <source>
        <dbReference type="ARBA" id="ARBA00008954"/>
    </source>
</evidence>
<dbReference type="Pfam" id="PF00202">
    <property type="entry name" value="Aminotran_3"/>
    <property type="match status" value="1"/>
</dbReference>
<dbReference type="CDD" id="cd00610">
    <property type="entry name" value="OAT_like"/>
    <property type="match status" value="1"/>
</dbReference>
<evidence type="ECO:0000256" key="5">
    <source>
        <dbReference type="ARBA" id="ARBA00022898"/>
    </source>
</evidence>
<evidence type="ECO:0000313" key="8">
    <source>
        <dbReference type="Proteomes" id="UP000813463"/>
    </source>
</evidence>
<comment type="catalytic activity">
    <reaction evidence="1">
        <text>glyoxylate + L-alanine = glycine + pyruvate</text>
        <dbReference type="Rhea" id="RHEA:24248"/>
        <dbReference type="ChEBI" id="CHEBI:15361"/>
        <dbReference type="ChEBI" id="CHEBI:36655"/>
        <dbReference type="ChEBI" id="CHEBI:57305"/>
        <dbReference type="ChEBI" id="CHEBI:57972"/>
        <dbReference type="EC" id="2.6.1.44"/>
    </reaction>
</comment>
<dbReference type="RefSeq" id="XP_021850702.1">
    <property type="nucleotide sequence ID" value="XM_021995010.2"/>
</dbReference>
<dbReference type="KEGG" id="soe:110790222"/>
<dbReference type="Proteomes" id="UP000813463">
    <property type="component" value="Chromosome 5"/>
</dbReference>
<dbReference type="InterPro" id="IPR015424">
    <property type="entry name" value="PyrdxlP-dep_Trfase"/>
</dbReference>
<comment type="similarity">
    <text evidence="3 7">Belongs to the class-III pyridoxal-phosphate-dependent aminotransferase family.</text>
</comment>
<evidence type="ECO:0000313" key="9">
    <source>
        <dbReference type="RefSeq" id="XP_021850702.1"/>
    </source>
</evidence>
<dbReference type="InterPro" id="IPR049704">
    <property type="entry name" value="Aminotrans_3_PPA_site"/>
</dbReference>